<dbReference type="Proteomes" id="UP001597389">
    <property type="component" value="Unassembled WGS sequence"/>
</dbReference>
<accession>A0ABW4ZDK4</accession>
<feature type="domain" description="SWIM-type" evidence="3">
    <location>
        <begin position="71"/>
        <end position="105"/>
    </location>
</feature>
<keyword evidence="2" id="KW-0862">Zinc</keyword>
<name>A0ABW4ZDK4_9BACT</name>
<reference evidence="7" key="1">
    <citation type="journal article" date="2019" name="Int. J. Syst. Evol. Microbiol.">
        <title>The Global Catalogue of Microorganisms (GCM) 10K type strain sequencing project: providing services to taxonomists for standard genome sequencing and annotation.</title>
        <authorList>
            <consortium name="The Broad Institute Genomics Platform"/>
            <consortium name="The Broad Institute Genome Sequencing Center for Infectious Disease"/>
            <person name="Wu L."/>
            <person name="Ma J."/>
        </authorList>
    </citation>
    <scope>NUCLEOTIDE SEQUENCE [LARGE SCALE GENOMIC DNA]</scope>
    <source>
        <strain evidence="7">CCUG 57942</strain>
    </source>
</reference>
<protein>
    <submittedName>
        <fullName evidence="6">SNF2-related protein</fullName>
    </submittedName>
</protein>
<proteinExistence type="predicted"/>
<evidence type="ECO:0000259" key="3">
    <source>
        <dbReference type="PROSITE" id="PS50966"/>
    </source>
</evidence>
<keyword evidence="7" id="KW-1185">Reference proteome</keyword>
<feature type="domain" description="Helicase ATP-binding" evidence="4">
    <location>
        <begin position="454"/>
        <end position="615"/>
    </location>
</feature>
<dbReference type="Pfam" id="PF00271">
    <property type="entry name" value="Helicase_C"/>
    <property type="match status" value="1"/>
</dbReference>
<dbReference type="InterPro" id="IPR027417">
    <property type="entry name" value="P-loop_NTPase"/>
</dbReference>
<sequence>MSEPLTTQALSEFLQSASWKGSFSSSCLQNGEKLARSKKVSPPKAEVLETSDIEIVAYIQDGSGHQFESIIAFWLEENSLQFDASCSCSVQLNCEHAAALLNYLSRGERLAIAFGETPHLENVQTGKQLAPSTNRTKAPEPTKGPSFILRVEKEAINGGTKRTPKIYAEAYALYEETKVPLEPSGNLPPIVTPDKKIQRDREAEMLALQTLYALNLLPNEPSTKKSASKKWDPTPKWLADTSAIPQEKRSKLWTPDKKEWPHPEFYWQRFRHEATPALEARSWDVQFSPYVGHQPLVFRSDTWRAEMVEEAKGWFNLSAGFEIDGEHFDLQPILAALLENNFLEATEGLPKGQEFLIFLPDGRGLALPVGRFRHMLLTLGELLEFKFTEGPIKVSTLDAAILAEGEDIPLEVPKEIETIAKQIQNLDEVTPVPVPAGLNATLRHYQLHGFYWMQFLTRHAFGGILADDMGLGKTLQSLTHILAEKEARRNQDRPCLVLAPTSVVVNWQREAAKFTSELKTLILQGPQRHKHFATLGQYDIVLTSYALIHRDLEHHLKQQYHLIILDEAQHIKNPAAQVSTAIRQLHASHRLCLSGTPIENNLGELWSLFAFLMPGLLGERSHFNENYRTPIEQKKDQLKKDTLNKKIGPLILRRTKHDVAKELPPKTEILHTITLNQEQKDLYETVRSAMDKQVRQAIVARGGEAQIVFLDALLKLRQVCCHPALINFDNDDSPSNSTAESAKLKYLVDMLTTLRKEGHRVLIFSQFTSMLEIIESYLLEQEISYLILTGATKDRQSLVERFQGGEGEVFLISLKAGGTGLTLTGADTVIHYDPWWNPAAENQATDRAYRIGQNKAVMVHKLICEGTVEERIQQMQSKKNALADNILDGATHSIELNEKALSSLLSAEEE</sequence>
<dbReference type="InterPro" id="IPR000330">
    <property type="entry name" value="SNF2_N"/>
</dbReference>
<dbReference type="InterPro" id="IPR001650">
    <property type="entry name" value="Helicase_C-like"/>
</dbReference>
<dbReference type="InterPro" id="IPR038718">
    <property type="entry name" value="SNF2-like_sf"/>
</dbReference>
<dbReference type="PROSITE" id="PS51192">
    <property type="entry name" value="HELICASE_ATP_BIND_1"/>
    <property type="match status" value="1"/>
</dbReference>
<gene>
    <name evidence="6" type="ORF">ACFSW8_13830</name>
</gene>
<evidence type="ECO:0000313" key="6">
    <source>
        <dbReference type="EMBL" id="MFD2159983.1"/>
    </source>
</evidence>
<dbReference type="RefSeq" id="WP_377088944.1">
    <property type="nucleotide sequence ID" value="NZ_JBHSJL010000014.1"/>
</dbReference>
<dbReference type="Gene3D" id="3.40.50.10810">
    <property type="entry name" value="Tandem AAA-ATPase domain"/>
    <property type="match status" value="1"/>
</dbReference>
<evidence type="ECO:0000313" key="7">
    <source>
        <dbReference type="Proteomes" id="UP001597389"/>
    </source>
</evidence>
<organism evidence="6 7">
    <name type="scientific">Rubritalea tangerina</name>
    <dbReference type="NCBI Taxonomy" id="430798"/>
    <lineage>
        <taxon>Bacteria</taxon>
        <taxon>Pseudomonadati</taxon>
        <taxon>Verrucomicrobiota</taxon>
        <taxon>Verrucomicrobiia</taxon>
        <taxon>Verrucomicrobiales</taxon>
        <taxon>Rubritaleaceae</taxon>
        <taxon>Rubritalea</taxon>
    </lineage>
</organism>
<evidence type="ECO:0000259" key="4">
    <source>
        <dbReference type="PROSITE" id="PS51192"/>
    </source>
</evidence>
<keyword evidence="2" id="KW-0479">Metal-binding</keyword>
<dbReference type="Gene3D" id="3.40.50.300">
    <property type="entry name" value="P-loop containing nucleotide triphosphate hydrolases"/>
    <property type="match status" value="1"/>
</dbReference>
<evidence type="ECO:0000256" key="1">
    <source>
        <dbReference type="ARBA" id="ARBA00022801"/>
    </source>
</evidence>
<dbReference type="SMART" id="SM00487">
    <property type="entry name" value="DEXDc"/>
    <property type="match status" value="1"/>
</dbReference>
<dbReference type="PROSITE" id="PS51194">
    <property type="entry name" value="HELICASE_CTER"/>
    <property type="match status" value="1"/>
</dbReference>
<dbReference type="SUPFAM" id="SSF52540">
    <property type="entry name" value="P-loop containing nucleoside triphosphate hydrolases"/>
    <property type="match status" value="2"/>
</dbReference>
<dbReference type="PROSITE" id="PS50966">
    <property type="entry name" value="ZF_SWIM"/>
    <property type="match status" value="1"/>
</dbReference>
<dbReference type="EMBL" id="JBHUJB010000061">
    <property type="protein sequence ID" value="MFD2159983.1"/>
    <property type="molecule type" value="Genomic_DNA"/>
</dbReference>
<dbReference type="InterPro" id="IPR049730">
    <property type="entry name" value="SNF2/RAD54-like_C"/>
</dbReference>
<dbReference type="InterPro" id="IPR014001">
    <property type="entry name" value="Helicase_ATP-bd"/>
</dbReference>
<dbReference type="InterPro" id="IPR007527">
    <property type="entry name" value="Znf_SWIM"/>
</dbReference>
<evidence type="ECO:0000256" key="2">
    <source>
        <dbReference type="PROSITE-ProRule" id="PRU00325"/>
    </source>
</evidence>
<keyword evidence="1" id="KW-0378">Hydrolase</keyword>
<keyword evidence="2" id="KW-0863">Zinc-finger</keyword>
<dbReference type="SMART" id="SM00490">
    <property type="entry name" value="HELICc"/>
    <property type="match status" value="1"/>
</dbReference>
<dbReference type="Pfam" id="PF00176">
    <property type="entry name" value="SNF2-rel_dom"/>
    <property type="match status" value="1"/>
</dbReference>
<feature type="domain" description="Helicase C-terminal" evidence="5">
    <location>
        <begin position="746"/>
        <end position="902"/>
    </location>
</feature>
<dbReference type="CDD" id="cd18012">
    <property type="entry name" value="DEXQc_arch_SWI2_SNF2"/>
    <property type="match status" value="1"/>
</dbReference>
<dbReference type="CDD" id="cd18793">
    <property type="entry name" value="SF2_C_SNF"/>
    <property type="match status" value="1"/>
</dbReference>
<evidence type="ECO:0000259" key="5">
    <source>
        <dbReference type="PROSITE" id="PS51194"/>
    </source>
</evidence>
<dbReference type="Pfam" id="PF04434">
    <property type="entry name" value="SWIM"/>
    <property type="match status" value="1"/>
</dbReference>
<dbReference type="PANTHER" id="PTHR10799">
    <property type="entry name" value="SNF2/RAD54 HELICASE FAMILY"/>
    <property type="match status" value="1"/>
</dbReference>
<comment type="caution">
    <text evidence="6">The sequence shown here is derived from an EMBL/GenBank/DDBJ whole genome shotgun (WGS) entry which is preliminary data.</text>
</comment>